<reference evidence="2" key="1">
    <citation type="journal article" date="2020" name="Stud. Mycol.">
        <title>101 Dothideomycetes genomes: a test case for predicting lifestyles and emergence of pathogens.</title>
        <authorList>
            <person name="Haridas S."/>
            <person name="Albert R."/>
            <person name="Binder M."/>
            <person name="Bloem J."/>
            <person name="Labutti K."/>
            <person name="Salamov A."/>
            <person name="Andreopoulos B."/>
            <person name="Baker S."/>
            <person name="Barry K."/>
            <person name="Bills G."/>
            <person name="Bluhm B."/>
            <person name="Cannon C."/>
            <person name="Castanera R."/>
            <person name="Culley D."/>
            <person name="Daum C."/>
            <person name="Ezra D."/>
            <person name="Gonzalez J."/>
            <person name="Henrissat B."/>
            <person name="Kuo A."/>
            <person name="Liang C."/>
            <person name="Lipzen A."/>
            <person name="Lutzoni F."/>
            <person name="Magnuson J."/>
            <person name="Mondo S."/>
            <person name="Nolan M."/>
            <person name="Ohm R."/>
            <person name="Pangilinan J."/>
            <person name="Park H.-J."/>
            <person name="Ramirez L."/>
            <person name="Alfaro M."/>
            <person name="Sun H."/>
            <person name="Tritt A."/>
            <person name="Yoshinaga Y."/>
            <person name="Zwiers L.-H."/>
            <person name="Turgeon B."/>
            <person name="Goodwin S."/>
            <person name="Spatafora J."/>
            <person name="Crous P."/>
            <person name="Grigoriev I."/>
        </authorList>
    </citation>
    <scope>NUCLEOTIDE SEQUENCE</scope>
    <source>
        <strain evidence="2">CBS 627.86</strain>
    </source>
</reference>
<feature type="region of interest" description="Disordered" evidence="1">
    <location>
        <begin position="404"/>
        <end position="447"/>
    </location>
</feature>
<dbReference type="OrthoDB" id="4497018at2759"/>
<evidence type="ECO:0000256" key="1">
    <source>
        <dbReference type="SAM" id="MobiDB-lite"/>
    </source>
</evidence>
<sequence>MTSWFHRSKGPSSGSRHNAPEPGIKKTFSAKSTSSDPNAPIRRFQLHQRCLYERTLPGQAFVSAHVNRLQHGYYSSKALHEGILENVYFVSVHFVFHPQDHRSHRFKSSTIKVSIHGDDESAGELGKEWYTRPPPATPRILGHAPELLYGAVSPETLQWNFSLSSSLGVSHTPVAATVNPSGGVRGNYKIYDMMSIQGSVRSIRSPYGPEYDIEDAQAVWTLEENKLQRSGLPREFDFVLLVHRPEEVKKVYLTVDVDTVVDAWFGEFPQWYQNLSKYQPSQDYALDFDGDIGQRFLPIDPEKGFNFADLPHPLDEYVMMPGTVYPTNDTPADKQTDGRAKTFEQANQVAQLQQNPMASQQPSTPTRRQSIAGQTLNQNQASYPTPTRPQSWAIPETLNVRVTLEHSPQSSSSNRYSGSPAPGSPYRQHSVRRKRSRSGLKEYGAQQALREIANENLNGDMRRMSGARY</sequence>
<feature type="compositionally biased region" description="Polar residues" evidence="1">
    <location>
        <begin position="406"/>
        <end position="417"/>
    </location>
</feature>
<protein>
    <submittedName>
        <fullName evidence="2">Uncharacterized protein</fullName>
    </submittedName>
</protein>
<evidence type="ECO:0000313" key="2">
    <source>
        <dbReference type="EMBL" id="KAF2107606.1"/>
    </source>
</evidence>
<keyword evidence="3" id="KW-1185">Reference proteome</keyword>
<feature type="region of interest" description="Disordered" evidence="1">
    <location>
        <begin position="1"/>
        <end position="39"/>
    </location>
</feature>
<name>A0A6A5YKG7_9PLEO</name>
<accession>A0A6A5YKG7</accession>
<gene>
    <name evidence="2" type="ORF">BDV96DRAFT_606442</name>
</gene>
<feature type="compositionally biased region" description="Polar residues" evidence="1">
    <location>
        <begin position="1"/>
        <end position="16"/>
    </location>
</feature>
<dbReference type="AlphaFoldDB" id="A0A6A5YKG7"/>
<dbReference type="EMBL" id="ML977353">
    <property type="protein sequence ID" value="KAF2107606.1"/>
    <property type="molecule type" value="Genomic_DNA"/>
</dbReference>
<feature type="region of interest" description="Disordered" evidence="1">
    <location>
        <begin position="351"/>
        <end position="370"/>
    </location>
</feature>
<evidence type="ECO:0000313" key="3">
    <source>
        <dbReference type="Proteomes" id="UP000799770"/>
    </source>
</evidence>
<organism evidence="2 3">
    <name type="scientific">Lophiotrema nucula</name>
    <dbReference type="NCBI Taxonomy" id="690887"/>
    <lineage>
        <taxon>Eukaryota</taxon>
        <taxon>Fungi</taxon>
        <taxon>Dikarya</taxon>
        <taxon>Ascomycota</taxon>
        <taxon>Pezizomycotina</taxon>
        <taxon>Dothideomycetes</taxon>
        <taxon>Pleosporomycetidae</taxon>
        <taxon>Pleosporales</taxon>
        <taxon>Lophiotremataceae</taxon>
        <taxon>Lophiotrema</taxon>
    </lineage>
</organism>
<feature type="compositionally biased region" description="Basic residues" evidence="1">
    <location>
        <begin position="429"/>
        <end position="438"/>
    </location>
</feature>
<dbReference type="Proteomes" id="UP000799770">
    <property type="component" value="Unassembled WGS sequence"/>
</dbReference>
<proteinExistence type="predicted"/>